<gene>
    <name evidence="2" type="ORF">F2P81_018166</name>
</gene>
<name>A0A6A4SD83_SCOMX</name>
<evidence type="ECO:0000313" key="3">
    <source>
        <dbReference type="Proteomes" id="UP000438429"/>
    </source>
</evidence>
<proteinExistence type="predicted"/>
<dbReference type="EMBL" id="VEVO01000016">
    <property type="protein sequence ID" value="KAF0029061.1"/>
    <property type="molecule type" value="Genomic_DNA"/>
</dbReference>
<evidence type="ECO:0000313" key="2">
    <source>
        <dbReference type="EMBL" id="KAF0029061.1"/>
    </source>
</evidence>
<accession>A0A6A4SD83</accession>
<organism evidence="2 3">
    <name type="scientific">Scophthalmus maximus</name>
    <name type="common">Turbot</name>
    <name type="synonym">Psetta maxima</name>
    <dbReference type="NCBI Taxonomy" id="52904"/>
    <lineage>
        <taxon>Eukaryota</taxon>
        <taxon>Metazoa</taxon>
        <taxon>Chordata</taxon>
        <taxon>Craniata</taxon>
        <taxon>Vertebrata</taxon>
        <taxon>Euteleostomi</taxon>
        <taxon>Actinopterygii</taxon>
        <taxon>Neopterygii</taxon>
        <taxon>Teleostei</taxon>
        <taxon>Neoteleostei</taxon>
        <taxon>Acanthomorphata</taxon>
        <taxon>Carangaria</taxon>
        <taxon>Pleuronectiformes</taxon>
        <taxon>Pleuronectoidei</taxon>
        <taxon>Scophthalmidae</taxon>
        <taxon>Scophthalmus</taxon>
    </lineage>
</organism>
<evidence type="ECO:0000256" key="1">
    <source>
        <dbReference type="SAM" id="MobiDB-lite"/>
    </source>
</evidence>
<dbReference type="Proteomes" id="UP000438429">
    <property type="component" value="Unassembled WGS sequence"/>
</dbReference>
<comment type="caution">
    <text evidence="2">The sequence shown here is derived from an EMBL/GenBank/DDBJ whole genome shotgun (WGS) entry which is preliminary data.</text>
</comment>
<reference evidence="2 3" key="1">
    <citation type="submission" date="2019-06" db="EMBL/GenBank/DDBJ databases">
        <title>Draft genomes of female and male turbot (Scophthalmus maximus).</title>
        <authorList>
            <person name="Xu H."/>
            <person name="Xu X.-W."/>
            <person name="Shao C."/>
            <person name="Chen S."/>
        </authorList>
    </citation>
    <scope>NUCLEOTIDE SEQUENCE [LARGE SCALE GENOMIC DNA]</scope>
    <source>
        <strain evidence="2">Ysfricsl-2016a</strain>
        <tissue evidence="2">Blood</tissue>
    </source>
</reference>
<dbReference type="AlphaFoldDB" id="A0A6A4SD83"/>
<sequence length="103" mass="11378">MSRSKSITKINTKKNSDIAKVNFVVFSEISQIEKYLDGGIGSCQCRAIKRKPGSGRTGNECHSGRNGESRPATGQNEFEVRFNLPSVPSKGETESYPYTSRMN</sequence>
<protein>
    <submittedName>
        <fullName evidence="2">Uncharacterized protein</fullName>
    </submittedName>
</protein>
<feature type="region of interest" description="Disordered" evidence="1">
    <location>
        <begin position="51"/>
        <end position="103"/>
    </location>
</feature>